<organism evidence="2 3">
    <name type="scientific">Hymenobacter gelipurpurascens</name>
    <dbReference type="NCBI Taxonomy" id="89968"/>
    <lineage>
        <taxon>Bacteria</taxon>
        <taxon>Pseudomonadati</taxon>
        <taxon>Bacteroidota</taxon>
        <taxon>Cytophagia</taxon>
        <taxon>Cytophagales</taxon>
        <taxon>Hymenobacteraceae</taxon>
        <taxon>Hymenobacter</taxon>
    </lineage>
</organism>
<evidence type="ECO:0000313" key="3">
    <source>
        <dbReference type="Proteomes" id="UP000198131"/>
    </source>
</evidence>
<evidence type="ECO:0000256" key="1">
    <source>
        <dbReference type="SAM" id="SignalP"/>
    </source>
</evidence>
<dbReference type="OrthoDB" id="878332at2"/>
<dbReference type="EMBL" id="FYEW01000003">
    <property type="protein sequence ID" value="SNC77302.1"/>
    <property type="molecule type" value="Genomic_DNA"/>
</dbReference>
<dbReference type="Proteomes" id="UP000198131">
    <property type="component" value="Unassembled WGS sequence"/>
</dbReference>
<feature type="signal peptide" evidence="1">
    <location>
        <begin position="1"/>
        <end position="22"/>
    </location>
</feature>
<keyword evidence="1" id="KW-0732">Signal</keyword>
<evidence type="ECO:0000313" key="2">
    <source>
        <dbReference type="EMBL" id="SNC77302.1"/>
    </source>
</evidence>
<accession>A0A212UGB9</accession>
<reference evidence="3" key="1">
    <citation type="submission" date="2017-06" db="EMBL/GenBank/DDBJ databases">
        <authorList>
            <person name="Varghese N."/>
            <person name="Submissions S."/>
        </authorList>
    </citation>
    <scope>NUCLEOTIDE SEQUENCE [LARGE SCALE GENOMIC DNA]</scope>
    <source>
        <strain evidence="3">DSM 11116</strain>
    </source>
</reference>
<feature type="chain" id="PRO_5012397459" description="DUF3575 domain-containing protein" evidence="1">
    <location>
        <begin position="23"/>
        <end position="227"/>
    </location>
</feature>
<evidence type="ECO:0008006" key="4">
    <source>
        <dbReference type="Google" id="ProtNLM"/>
    </source>
</evidence>
<dbReference type="RefSeq" id="WP_088845285.1">
    <property type="nucleotide sequence ID" value="NZ_FYEW01000003.1"/>
</dbReference>
<name>A0A212UGB9_9BACT</name>
<keyword evidence="3" id="KW-1185">Reference proteome</keyword>
<protein>
    <recommendedName>
        <fullName evidence="4">DUF3575 domain-containing protein</fullName>
    </recommendedName>
</protein>
<proteinExistence type="predicted"/>
<sequence length="227" mass="24726">MCTSYFKVILALVATTPIIARAQSPSHPPTEAIAPAAPEPAPTKNTLFKLGTGLTRGAGLGFGDFRGVSVPVVLGVEHHLSPAVSIYGNLSTGLHLTRRRYYSYNAPLLIDPGSDAGVRYYYNQEKRKSKGRATGPFVGNYLALHSSSAFYTYQRQSSTERLHIGYGYSSLNLIWGMQRRIGRHGLFDGYAGAGVSNQYTMGPGNFPDYKRRPNLNLEGVVKISLVP</sequence>
<gene>
    <name evidence="2" type="ORF">SAMN06265337_3885</name>
</gene>
<dbReference type="AlphaFoldDB" id="A0A212UGB9"/>